<feature type="transmembrane region" description="Helical" evidence="6">
    <location>
        <begin position="50"/>
        <end position="71"/>
    </location>
</feature>
<dbReference type="OrthoDB" id="5982705at2759"/>
<dbReference type="InterPro" id="IPR008952">
    <property type="entry name" value="Tetraspanin_EC2_sf"/>
</dbReference>
<evidence type="ECO:0000256" key="1">
    <source>
        <dbReference type="ARBA" id="ARBA00004141"/>
    </source>
</evidence>
<dbReference type="GeneID" id="106175663"/>
<feature type="transmembrane region" description="Helical" evidence="6">
    <location>
        <begin position="191"/>
        <end position="215"/>
    </location>
</feature>
<evidence type="ECO:0000313" key="7">
    <source>
        <dbReference type="Proteomes" id="UP000085678"/>
    </source>
</evidence>
<dbReference type="PANTHER" id="PTHR19282:SF544">
    <property type="entry name" value="TETRASPANIN"/>
    <property type="match status" value="1"/>
</dbReference>
<dbReference type="RefSeq" id="XP_013413220.1">
    <property type="nucleotide sequence ID" value="XM_013557766.1"/>
</dbReference>
<keyword evidence="2 6" id="KW-0812">Transmembrane</keyword>
<comment type="subcellular location">
    <subcellularLocation>
        <location evidence="1">Membrane</location>
        <topology evidence="1">Multi-pass membrane protein</topology>
    </subcellularLocation>
</comment>
<reference evidence="8" key="1">
    <citation type="submission" date="2025-08" db="UniProtKB">
        <authorList>
            <consortium name="RefSeq"/>
        </authorList>
    </citation>
    <scope>IDENTIFICATION</scope>
    <source>
        <tissue evidence="8">Gonads</tissue>
    </source>
</reference>
<evidence type="ECO:0000256" key="5">
    <source>
        <dbReference type="SAM" id="MobiDB-lite"/>
    </source>
</evidence>
<dbReference type="KEGG" id="lak:106175663"/>
<protein>
    <submittedName>
        <fullName evidence="8">Tetraspanin-9</fullName>
    </submittedName>
</protein>
<dbReference type="InterPro" id="IPR018499">
    <property type="entry name" value="Tetraspanin/Peripherin"/>
</dbReference>
<dbReference type="GO" id="GO:0005886">
    <property type="term" value="C:plasma membrane"/>
    <property type="evidence" value="ECO:0007669"/>
    <property type="project" value="TreeGrafter"/>
</dbReference>
<dbReference type="SUPFAM" id="SSF48652">
    <property type="entry name" value="Tetraspanin"/>
    <property type="match status" value="1"/>
</dbReference>
<feature type="transmembrane region" description="Helical" evidence="6">
    <location>
        <begin position="83"/>
        <end position="104"/>
    </location>
</feature>
<gene>
    <name evidence="8" type="primary">LOC106175663</name>
</gene>
<dbReference type="PRINTS" id="PR00259">
    <property type="entry name" value="TMFOUR"/>
</dbReference>
<keyword evidence="7" id="KW-1185">Reference proteome</keyword>
<dbReference type="InParanoid" id="A0A1S3JS67"/>
<feature type="compositionally biased region" description="Acidic residues" evidence="5">
    <location>
        <begin position="243"/>
        <end position="256"/>
    </location>
</feature>
<accession>A0A1S3JS67</accession>
<keyword evidence="4 6" id="KW-0472">Membrane</keyword>
<dbReference type="Gene3D" id="1.10.1450.10">
    <property type="entry name" value="Tetraspanin"/>
    <property type="match status" value="1"/>
</dbReference>
<feature type="compositionally biased region" description="Pro residues" evidence="5">
    <location>
        <begin position="285"/>
        <end position="303"/>
    </location>
</feature>
<evidence type="ECO:0000313" key="8">
    <source>
        <dbReference type="RefSeq" id="XP_013413220.1"/>
    </source>
</evidence>
<dbReference type="PANTHER" id="PTHR19282">
    <property type="entry name" value="TETRASPANIN"/>
    <property type="match status" value="1"/>
</dbReference>
<sequence length="303" mass="32717">MAAKVGCMKYLLIFVNSLLWVIGIGAIAYVAWAMATTGSILTSFMSGSLVFTYTLIALGVLIFIIGTVGCIGALKESTCSIKWFIGLLIVLIFLEVGAVMYVYIEKDKISTFIASIWNGLNQETKNLVQRDLKCCGFNGTEEYNSNGQLNVDSSCVNTTSSTTTPSSVDPSQLYKTGCGENILQWLNNNRVVWACILGVLGLLELAAIMAASNVAATLHVMQKVNVSSERVTSATTSTTDGTELSELDSDDSEEPWDPSPAWNTRSNNKKKGVAPHSNQFSVPGHSPPPYFSGKRPPPNAHRN</sequence>
<evidence type="ECO:0000256" key="6">
    <source>
        <dbReference type="SAM" id="Phobius"/>
    </source>
</evidence>
<feature type="transmembrane region" description="Helical" evidence="6">
    <location>
        <begin position="12"/>
        <end position="35"/>
    </location>
</feature>
<dbReference type="AlphaFoldDB" id="A0A1S3JS67"/>
<dbReference type="Proteomes" id="UP000085678">
    <property type="component" value="Unplaced"/>
</dbReference>
<dbReference type="Pfam" id="PF00335">
    <property type="entry name" value="Tetraspanin"/>
    <property type="match status" value="1"/>
</dbReference>
<name>A0A1S3JS67_LINAN</name>
<organism evidence="7 8">
    <name type="scientific">Lingula anatina</name>
    <name type="common">Brachiopod</name>
    <name type="synonym">Lingula unguis</name>
    <dbReference type="NCBI Taxonomy" id="7574"/>
    <lineage>
        <taxon>Eukaryota</taxon>
        <taxon>Metazoa</taxon>
        <taxon>Spiralia</taxon>
        <taxon>Lophotrochozoa</taxon>
        <taxon>Brachiopoda</taxon>
        <taxon>Linguliformea</taxon>
        <taxon>Lingulata</taxon>
        <taxon>Lingulida</taxon>
        <taxon>Linguloidea</taxon>
        <taxon>Lingulidae</taxon>
        <taxon>Lingula</taxon>
    </lineage>
</organism>
<feature type="region of interest" description="Disordered" evidence="5">
    <location>
        <begin position="227"/>
        <end position="303"/>
    </location>
</feature>
<evidence type="ECO:0000256" key="3">
    <source>
        <dbReference type="ARBA" id="ARBA00022989"/>
    </source>
</evidence>
<evidence type="ECO:0000256" key="4">
    <source>
        <dbReference type="ARBA" id="ARBA00023136"/>
    </source>
</evidence>
<evidence type="ECO:0000256" key="2">
    <source>
        <dbReference type="ARBA" id="ARBA00022692"/>
    </source>
</evidence>
<proteinExistence type="predicted"/>
<feature type="compositionally biased region" description="Low complexity" evidence="5">
    <location>
        <begin position="227"/>
        <end position="242"/>
    </location>
</feature>
<keyword evidence="3 6" id="KW-1133">Transmembrane helix</keyword>